<sequence>MINAGVLKFASGAISIVNVEDAEILRFNAGTPVHDDGTLVVSADDPTRFLGGLGYDNVGALCCDPTDPITHHVAGLPLTAKGALAINTGFPPVLRFSGIPIDISGRVCADLPT</sequence>
<organism evidence="1">
    <name type="scientific">uncultured Caudovirales phage</name>
    <dbReference type="NCBI Taxonomy" id="2100421"/>
    <lineage>
        <taxon>Viruses</taxon>
        <taxon>Duplodnaviria</taxon>
        <taxon>Heunggongvirae</taxon>
        <taxon>Uroviricota</taxon>
        <taxon>Caudoviricetes</taxon>
        <taxon>Peduoviridae</taxon>
        <taxon>Maltschvirus</taxon>
        <taxon>Maltschvirus maltsch</taxon>
    </lineage>
</organism>
<protein>
    <submittedName>
        <fullName evidence="1">Uncharacterized protein</fullName>
    </submittedName>
</protein>
<gene>
    <name evidence="1" type="ORF">UFOVP381_18</name>
</gene>
<evidence type="ECO:0000313" key="1">
    <source>
        <dbReference type="EMBL" id="CAB5223264.1"/>
    </source>
</evidence>
<dbReference type="EMBL" id="LR798318">
    <property type="protein sequence ID" value="CAB5223264.1"/>
    <property type="molecule type" value="Genomic_DNA"/>
</dbReference>
<proteinExistence type="predicted"/>
<accession>A0A6J7X4R2</accession>
<name>A0A6J7X4R2_9CAUD</name>
<reference evidence="1" key="1">
    <citation type="submission" date="2020-05" db="EMBL/GenBank/DDBJ databases">
        <authorList>
            <person name="Chiriac C."/>
            <person name="Salcher M."/>
            <person name="Ghai R."/>
            <person name="Kavagutti S V."/>
        </authorList>
    </citation>
    <scope>NUCLEOTIDE SEQUENCE</scope>
</reference>